<gene>
    <name evidence="2" type="ORF">PPG34_12095</name>
</gene>
<comment type="caution">
    <text evidence="2">The sequence shown here is derived from an EMBL/GenBank/DDBJ whole genome shotgun (WGS) entry which is preliminary data.</text>
</comment>
<sequence length="60" mass="6833">MNELKDKAHKANVSLDSMDSKKAALFPEASFLFVFTSFSFPRFLSGIQFDLMRGKTLQKD</sequence>
<reference evidence="2 3" key="1">
    <citation type="journal article" date="2023" name="ISME J.">
        <title>Cultivation and genomic characterization of novel and ubiquitous marine nitrite-oxidizing bacteria from the Nitrospirales.</title>
        <authorList>
            <person name="Mueller A.J."/>
            <person name="Daebeler A."/>
            <person name="Herbold C.W."/>
            <person name="Kirkegaard R.H."/>
            <person name="Daims H."/>
        </authorList>
    </citation>
    <scope>NUCLEOTIDE SEQUENCE [LARGE SCALE GENOMIC DNA]</scope>
    <source>
        <strain evidence="2 3">EB</strain>
    </source>
</reference>
<evidence type="ECO:0000256" key="1">
    <source>
        <dbReference type="SAM" id="Phobius"/>
    </source>
</evidence>
<dbReference type="Proteomes" id="UP001250932">
    <property type="component" value="Unassembled WGS sequence"/>
</dbReference>
<keyword evidence="1" id="KW-0812">Transmembrane</keyword>
<protein>
    <submittedName>
        <fullName evidence="2">Uncharacterized protein</fullName>
    </submittedName>
</protein>
<evidence type="ECO:0000313" key="3">
    <source>
        <dbReference type="Proteomes" id="UP001250932"/>
    </source>
</evidence>
<keyword evidence="1" id="KW-0472">Membrane</keyword>
<dbReference type="EMBL" id="JAQOUE010000001">
    <property type="protein sequence ID" value="MDT7043097.1"/>
    <property type="molecule type" value="Genomic_DNA"/>
</dbReference>
<dbReference type="RefSeq" id="WP_313833585.1">
    <property type="nucleotide sequence ID" value="NZ_JAQOUE010000001.1"/>
</dbReference>
<name>A0ABU3K9Q4_9BACT</name>
<feature type="transmembrane region" description="Helical" evidence="1">
    <location>
        <begin position="24"/>
        <end position="44"/>
    </location>
</feature>
<keyword evidence="1" id="KW-1133">Transmembrane helix</keyword>
<organism evidence="2 3">
    <name type="scientific">Candidatus Nitronereus thalassa</name>
    <dbReference type="NCBI Taxonomy" id="3020898"/>
    <lineage>
        <taxon>Bacteria</taxon>
        <taxon>Pseudomonadati</taxon>
        <taxon>Nitrospirota</taxon>
        <taxon>Nitrospiria</taxon>
        <taxon>Nitrospirales</taxon>
        <taxon>Nitrospiraceae</taxon>
        <taxon>Candidatus Nitronereus</taxon>
    </lineage>
</organism>
<evidence type="ECO:0000313" key="2">
    <source>
        <dbReference type="EMBL" id="MDT7043097.1"/>
    </source>
</evidence>
<keyword evidence="3" id="KW-1185">Reference proteome</keyword>
<proteinExistence type="predicted"/>
<accession>A0ABU3K9Q4</accession>